<keyword evidence="2" id="KW-1185">Reference proteome</keyword>
<proteinExistence type="predicted"/>
<protein>
    <submittedName>
        <fullName evidence="1">Uncharacterized protein</fullName>
    </submittedName>
</protein>
<reference evidence="2" key="1">
    <citation type="submission" date="2016-10" db="EMBL/GenBank/DDBJ databases">
        <authorList>
            <person name="Varghese N."/>
            <person name="Submissions S."/>
        </authorList>
    </citation>
    <scope>NUCLEOTIDE SEQUENCE [LARGE SCALE GENOMIC DNA]</scope>
    <source>
        <strain evidence="2">DSM 40318</strain>
    </source>
</reference>
<dbReference type="EMBL" id="FNST01000002">
    <property type="protein sequence ID" value="SEB56039.1"/>
    <property type="molecule type" value="Genomic_DNA"/>
</dbReference>
<dbReference type="RefSeq" id="WP_093460115.1">
    <property type="nucleotide sequence ID" value="NZ_FNST01000002.1"/>
</dbReference>
<evidence type="ECO:0000313" key="2">
    <source>
        <dbReference type="Proteomes" id="UP000198609"/>
    </source>
</evidence>
<name>A0A1H4KBW6_STRMJ</name>
<evidence type="ECO:0000313" key="1">
    <source>
        <dbReference type="EMBL" id="SEB56039.1"/>
    </source>
</evidence>
<organism evidence="1 2">
    <name type="scientific">Streptomyces melanosporofaciens</name>
    <dbReference type="NCBI Taxonomy" id="67327"/>
    <lineage>
        <taxon>Bacteria</taxon>
        <taxon>Bacillati</taxon>
        <taxon>Actinomycetota</taxon>
        <taxon>Actinomycetes</taxon>
        <taxon>Kitasatosporales</taxon>
        <taxon>Streptomycetaceae</taxon>
        <taxon>Streptomyces</taxon>
        <taxon>Streptomyces violaceusniger group</taxon>
    </lineage>
</organism>
<dbReference type="AlphaFoldDB" id="A0A1H4KBW6"/>
<sequence>MRCSLRRPDPAQRGRLVEIRGNLLDRITEAEREGWLGEIEELRVSLTGAQSKINQIATTTNRGPVMLGMPTQRKEPQRHAFSWHRSSIYVWPGRAARRQR</sequence>
<accession>A0A1H4KBW6</accession>
<gene>
    <name evidence="1" type="ORF">SAMN04490356_0581</name>
</gene>
<dbReference type="Proteomes" id="UP000198609">
    <property type="component" value="Unassembled WGS sequence"/>
</dbReference>